<dbReference type="Gene3D" id="1.10.10.10">
    <property type="entry name" value="Winged helix-like DNA-binding domain superfamily/Winged helix DNA-binding domain"/>
    <property type="match status" value="1"/>
</dbReference>
<dbReference type="PRINTS" id="PR00038">
    <property type="entry name" value="HTHLUXR"/>
</dbReference>
<dbReference type="GO" id="GO:0006355">
    <property type="term" value="P:regulation of DNA-templated transcription"/>
    <property type="evidence" value="ECO:0007669"/>
    <property type="project" value="InterPro"/>
</dbReference>
<feature type="domain" description="HTH luxR-type" evidence="1">
    <location>
        <begin position="197"/>
        <end position="262"/>
    </location>
</feature>
<protein>
    <recommendedName>
        <fullName evidence="1">HTH luxR-type domain-containing protein</fullName>
    </recommendedName>
</protein>
<dbReference type="GO" id="GO:0003677">
    <property type="term" value="F:DNA binding"/>
    <property type="evidence" value="ECO:0007669"/>
    <property type="project" value="InterPro"/>
</dbReference>
<dbReference type="Proteomes" id="UP000235731">
    <property type="component" value="Unassembled WGS sequence"/>
</dbReference>
<dbReference type="AlphaFoldDB" id="A0A2N7PK80"/>
<dbReference type="InterPro" id="IPR016032">
    <property type="entry name" value="Sig_transdc_resp-reg_C-effctor"/>
</dbReference>
<evidence type="ECO:0000313" key="3">
    <source>
        <dbReference type="Proteomes" id="UP000235731"/>
    </source>
</evidence>
<reference evidence="2 3" key="1">
    <citation type="submission" date="2018-01" db="EMBL/GenBank/DDBJ databases">
        <title>Metagenomic assembled genomes from two thermal pools in the Uzon Caldera, Kamchatka, Russia.</title>
        <authorList>
            <person name="Wilkins L."/>
            <person name="Ettinger C."/>
        </authorList>
    </citation>
    <scope>NUCLEOTIDE SEQUENCE [LARGE SCALE GENOMIC DNA]</scope>
    <source>
        <strain evidence="2">ZAV-15</strain>
    </source>
</reference>
<name>A0A2N7PK80_9BACT</name>
<dbReference type="InterPro" id="IPR000792">
    <property type="entry name" value="Tscrpt_reg_LuxR_C"/>
</dbReference>
<dbReference type="SUPFAM" id="SSF46894">
    <property type="entry name" value="C-terminal effector domain of the bipartite response regulators"/>
    <property type="match status" value="1"/>
</dbReference>
<gene>
    <name evidence="2" type="ORF">C0197_02540</name>
</gene>
<sequence>MKKKPLKPEIFYSLFEDFPGFLALLDEKGNILLTNTFWQKEAIRKGLLLRADGVGYNYLDLCKKTTGEEKEFAQRVLEGILAVFEKKINHFSLIYELTSNDNPRAEKFLFLFFPLRTKPKVYALLHQRLPEEKTSLPLYVFEDKPAPSFLASWLSFLNGILYPFLTLLEAKLDPDLNKIRLEILKKLKEFEKLTLFPLNPLAMLTTKEAQIALLVKEGKTSEEIAKILNLGKDAVDFYRKKIREKLGLKGQQISLKEYLQRLFDFSSKKK</sequence>
<dbReference type="EMBL" id="PNIE01000035">
    <property type="protein sequence ID" value="PMP63438.1"/>
    <property type="molecule type" value="Genomic_DNA"/>
</dbReference>
<dbReference type="Pfam" id="PF00196">
    <property type="entry name" value="GerE"/>
    <property type="match status" value="1"/>
</dbReference>
<organism evidence="2 3">
    <name type="scientific">Caldimicrobium thiodismutans</name>
    <dbReference type="NCBI Taxonomy" id="1653476"/>
    <lineage>
        <taxon>Bacteria</taxon>
        <taxon>Pseudomonadati</taxon>
        <taxon>Thermodesulfobacteriota</taxon>
        <taxon>Thermodesulfobacteria</taxon>
        <taxon>Thermodesulfobacteriales</taxon>
        <taxon>Thermodesulfobacteriaceae</taxon>
        <taxon>Caldimicrobium</taxon>
    </lineage>
</organism>
<evidence type="ECO:0000313" key="2">
    <source>
        <dbReference type="EMBL" id="PMP63438.1"/>
    </source>
</evidence>
<dbReference type="PROSITE" id="PS50043">
    <property type="entry name" value="HTH_LUXR_2"/>
    <property type="match status" value="1"/>
</dbReference>
<accession>A0A2N7PK80</accession>
<comment type="caution">
    <text evidence="2">The sequence shown here is derived from an EMBL/GenBank/DDBJ whole genome shotgun (WGS) entry which is preliminary data.</text>
</comment>
<evidence type="ECO:0000259" key="1">
    <source>
        <dbReference type="PROSITE" id="PS50043"/>
    </source>
</evidence>
<dbReference type="CDD" id="cd06170">
    <property type="entry name" value="LuxR_C_like"/>
    <property type="match status" value="1"/>
</dbReference>
<proteinExistence type="predicted"/>
<dbReference type="InterPro" id="IPR036388">
    <property type="entry name" value="WH-like_DNA-bd_sf"/>
</dbReference>
<dbReference type="SMART" id="SM00421">
    <property type="entry name" value="HTH_LUXR"/>
    <property type="match status" value="1"/>
</dbReference>